<protein>
    <submittedName>
        <fullName evidence="1">Uncharacterized protein</fullName>
    </submittedName>
</protein>
<evidence type="ECO:0000313" key="1">
    <source>
        <dbReference type="EMBL" id="GIF56638.1"/>
    </source>
</evidence>
<evidence type="ECO:0000313" key="2">
    <source>
        <dbReference type="Proteomes" id="UP000624325"/>
    </source>
</evidence>
<comment type="caution">
    <text evidence="1">The sequence shown here is derived from an EMBL/GenBank/DDBJ whole genome shotgun (WGS) entry which is preliminary data.</text>
</comment>
<accession>A0ABQ4C1I0</accession>
<sequence>MSSHRISLYHNLTSPFVPYSDSDWLTGAITFRPLLSAHTSPDAAADWAFNAFNTDRLHLASPHTGPVDAESLLAIKVYRLVRLPSLAVGDVAAVAGPVGEINWLACDLDGWRPITRPHRIDGEPLDVDVVRPFLRGRLSADLEAAGEAGGEMHRLCVFELFLSCGHIATVARDGWYPVSVACCDRLGGIVSRGDYIPFASEVEGINLLSERYGPRPGGARRKPGVLLRRRPRTDDPYTRADGGACPSAGRFPARVGAPRYIPVRLIAEGDSAS</sequence>
<keyword evidence="2" id="KW-1185">Reference proteome</keyword>
<gene>
    <name evidence="1" type="ORF">Air01nite_27330</name>
</gene>
<organism evidence="1 2">
    <name type="scientific">Asanoa iriomotensis</name>
    <dbReference type="NCBI Taxonomy" id="234613"/>
    <lineage>
        <taxon>Bacteria</taxon>
        <taxon>Bacillati</taxon>
        <taxon>Actinomycetota</taxon>
        <taxon>Actinomycetes</taxon>
        <taxon>Micromonosporales</taxon>
        <taxon>Micromonosporaceae</taxon>
        <taxon>Asanoa</taxon>
    </lineage>
</organism>
<dbReference type="EMBL" id="BONC01000016">
    <property type="protein sequence ID" value="GIF56638.1"/>
    <property type="molecule type" value="Genomic_DNA"/>
</dbReference>
<proteinExistence type="predicted"/>
<reference evidence="1 2" key="1">
    <citation type="submission" date="2021-01" db="EMBL/GenBank/DDBJ databases">
        <title>Whole genome shotgun sequence of Asanoa iriomotensis NBRC 100142.</title>
        <authorList>
            <person name="Komaki H."/>
            <person name="Tamura T."/>
        </authorList>
    </citation>
    <scope>NUCLEOTIDE SEQUENCE [LARGE SCALE GENOMIC DNA]</scope>
    <source>
        <strain evidence="1 2">NBRC 100142</strain>
    </source>
</reference>
<dbReference type="RefSeq" id="WP_203702519.1">
    <property type="nucleotide sequence ID" value="NZ_BAAALU010000001.1"/>
</dbReference>
<dbReference type="Proteomes" id="UP000624325">
    <property type="component" value="Unassembled WGS sequence"/>
</dbReference>
<name>A0ABQ4C1I0_9ACTN</name>